<dbReference type="InterPro" id="IPR036086">
    <property type="entry name" value="ParB/Sulfiredoxin_sf"/>
</dbReference>
<protein>
    <recommendedName>
        <fullName evidence="2">ParB-like N-terminal domain-containing protein</fullName>
    </recommendedName>
</protein>
<dbReference type="GO" id="GO:0005694">
    <property type="term" value="C:chromosome"/>
    <property type="evidence" value="ECO:0007669"/>
    <property type="project" value="TreeGrafter"/>
</dbReference>
<dbReference type="SMART" id="SM00470">
    <property type="entry name" value="ParB"/>
    <property type="match status" value="1"/>
</dbReference>
<dbReference type="CDD" id="cd16405">
    <property type="entry name" value="RepB_like_N"/>
    <property type="match status" value="1"/>
</dbReference>
<dbReference type="Pfam" id="PF02195">
    <property type="entry name" value="ParB_N"/>
    <property type="match status" value="1"/>
</dbReference>
<comment type="caution">
    <text evidence="3">The sequence shown here is derived from an EMBL/GenBank/DDBJ whole genome shotgun (WGS) entry which is preliminary data.</text>
</comment>
<dbReference type="GO" id="GO:0007059">
    <property type="term" value="P:chromosome segregation"/>
    <property type="evidence" value="ECO:0007669"/>
    <property type="project" value="TreeGrafter"/>
</dbReference>
<dbReference type="PANTHER" id="PTHR33375">
    <property type="entry name" value="CHROMOSOME-PARTITIONING PROTEIN PARB-RELATED"/>
    <property type="match status" value="1"/>
</dbReference>
<dbReference type="InterPro" id="IPR011111">
    <property type="entry name" value="Plasmid_RepB"/>
</dbReference>
<dbReference type="PANTHER" id="PTHR33375:SF1">
    <property type="entry name" value="CHROMOSOME-PARTITIONING PROTEIN PARB-RELATED"/>
    <property type="match status" value="1"/>
</dbReference>
<sequence>MARAVFTDIPPSEDAEDGAAEPRVRRKPIIKGGATSSKYIAAATQGGSDRTYQEIFVDQIQDSRIKDRIDINEDIESLVESIRGNGQQIPIHVRVVQGDKPYEIVVGRRRLNAIRSLGHTKIKAFVSKLDDREAFIAQGVENSARLETSYIERARAAGQGIAAGFQQTDVSQFLNISKTMISFMVRTYETLGEDLVTRIGPARTIGRRKWDDLLKAMQKRSLSPAETAKLVDPEIADSAERFEALLKVVKNPQSVGSADQQDLSKVRKPSAAPQRRRFLNGAIKTMRKSNQLTIKTDETIPDELLEKVYEKLEELTFKLANKRKE</sequence>
<feature type="domain" description="ParB-like N-terminal" evidence="2">
    <location>
        <begin position="53"/>
        <end position="143"/>
    </location>
</feature>
<evidence type="ECO:0000313" key="3">
    <source>
        <dbReference type="EMBL" id="KKN80861.1"/>
    </source>
</evidence>
<dbReference type="SUPFAM" id="SSF110849">
    <property type="entry name" value="ParB/Sulfiredoxin"/>
    <property type="match status" value="1"/>
</dbReference>
<dbReference type="GO" id="GO:0003677">
    <property type="term" value="F:DNA binding"/>
    <property type="evidence" value="ECO:0007669"/>
    <property type="project" value="InterPro"/>
</dbReference>
<dbReference type="Gene3D" id="1.10.10.2830">
    <property type="match status" value="1"/>
</dbReference>
<dbReference type="EMBL" id="LAZR01000224">
    <property type="protein sequence ID" value="KKN80861.1"/>
    <property type="molecule type" value="Genomic_DNA"/>
</dbReference>
<dbReference type="InterPro" id="IPR003115">
    <property type="entry name" value="ParB_N"/>
</dbReference>
<accession>A0A0F9W5D0</accession>
<dbReference type="NCBIfam" id="TIGR00180">
    <property type="entry name" value="parB_part"/>
    <property type="match status" value="1"/>
</dbReference>
<proteinExistence type="predicted"/>
<dbReference type="SUPFAM" id="SSF109709">
    <property type="entry name" value="KorB DNA-binding domain-like"/>
    <property type="match status" value="1"/>
</dbReference>
<gene>
    <name evidence="3" type="ORF">LCGC14_0325250</name>
</gene>
<reference evidence="3" key="1">
    <citation type="journal article" date="2015" name="Nature">
        <title>Complex archaea that bridge the gap between prokaryotes and eukaryotes.</title>
        <authorList>
            <person name="Spang A."/>
            <person name="Saw J.H."/>
            <person name="Jorgensen S.L."/>
            <person name="Zaremba-Niedzwiedzka K."/>
            <person name="Martijn J."/>
            <person name="Lind A.E."/>
            <person name="van Eijk R."/>
            <person name="Schleper C."/>
            <person name="Guy L."/>
            <person name="Ettema T.J."/>
        </authorList>
    </citation>
    <scope>NUCLEOTIDE SEQUENCE</scope>
</reference>
<name>A0A0F9W5D0_9ZZZZ</name>
<dbReference type="AlphaFoldDB" id="A0A0F9W5D0"/>
<evidence type="ECO:0000256" key="1">
    <source>
        <dbReference type="SAM" id="MobiDB-lite"/>
    </source>
</evidence>
<dbReference type="Pfam" id="PF07506">
    <property type="entry name" value="RepB"/>
    <property type="match status" value="1"/>
</dbReference>
<organism evidence="3">
    <name type="scientific">marine sediment metagenome</name>
    <dbReference type="NCBI Taxonomy" id="412755"/>
    <lineage>
        <taxon>unclassified sequences</taxon>
        <taxon>metagenomes</taxon>
        <taxon>ecological metagenomes</taxon>
    </lineage>
</organism>
<evidence type="ECO:0000259" key="2">
    <source>
        <dbReference type="SMART" id="SM00470"/>
    </source>
</evidence>
<dbReference type="InterPro" id="IPR037972">
    <property type="entry name" value="RepB_N"/>
</dbReference>
<dbReference type="InterPro" id="IPR050336">
    <property type="entry name" value="Chromosome_partition/occlusion"/>
</dbReference>
<dbReference type="InterPro" id="IPR004437">
    <property type="entry name" value="ParB/RepB/Spo0J"/>
</dbReference>
<dbReference type="Gene3D" id="3.90.1530.30">
    <property type="match status" value="1"/>
</dbReference>
<feature type="region of interest" description="Disordered" evidence="1">
    <location>
        <begin position="1"/>
        <end position="22"/>
    </location>
</feature>